<proteinExistence type="predicted"/>
<dbReference type="Proteomes" id="UP001324427">
    <property type="component" value="Unassembled WGS sequence"/>
</dbReference>
<evidence type="ECO:0000313" key="1">
    <source>
        <dbReference type="EMBL" id="KAK4540245.1"/>
    </source>
</evidence>
<evidence type="ECO:0000313" key="2">
    <source>
        <dbReference type="Proteomes" id="UP001324427"/>
    </source>
</evidence>
<dbReference type="AlphaFoldDB" id="A0AAV9J622"/>
<protein>
    <submittedName>
        <fullName evidence="1">Uncharacterized protein</fullName>
    </submittedName>
</protein>
<accession>A0AAV9J622</accession>
<gene>
    <name evidence="1" type="ORF">LTR36_009650</name>
</gene>
<name>A0AAV9J622_9PEZI</name>
<keyword evidence="2" id="KW-1185">Reference proteome</keyword>
<sequence>MLIVSKQFYREALQAYAYCTLFSFRTSAALQRFTQRAGTNLLQHVRRIEADFNVLDASALLDLAMACPRLRSLKLSILGSRILSTQCGPFDPNRCDYAQRDVTDIGMLQPLLRMRQLTAITFELGRCGYCGSREAVCSWHAFAEQMEEYVLNGGRASRLRDSW</sequence>
<organism evidence="1 2">
    <name type="scientific">Oleoguttula mirabilis</name>
    <dbReference type="NCBI Taxonomy" id="1507867"/>
    <lineage>
        <taxon>Eukaryota</taxon>
        <taxon>Fungi</taxon>
        <taxon>Dikarya</taxon>
        <taxon>Ascomycota</taxon>
        <taxon>Pezizomycotina</taxon>
        <taxon>Dothideomycetes</taxon>
        <taxon>Dothideomycetidae</taxon>
        <taxon>Mycosphaerellales</taxon>
        <taxon>Teratosphaeriaceae</taxon>
        <taxon>Oleoguttula</taxon>
    </lineage>
</organism>
<reference evidence="1 2" key="1">
    <citation type="submission" date="2021-11" db="EMBL/GenBank/DDBJ databases">
        <title>Black yeast isolated from Biological Soil Crust.</title>
        <authorList>
            <person name="Kurbessoian T."/>
        </authorList>
    </citation>
    <scope>NUCLEOTIDE SEQUENCE [LARGE SCALE GENOMIC DNA]</scope>
    <source>
        <strain evidence="1 2">CCFEE 5522</strain>
    </source>
</reference>
<dbReference type="EMBL" id="JAVFHQ010000071">
    <property type="protein sequence ID" value="KAK4540245.1"/>
    <property type="molecule type" value="Genomic_DNA"/>
</dbReference>
<comment type="caution">
    <text evidence="1">The sequence shown here is derived from an EMBL/GenBank/DDBJ whole genome shotgun (WGS) entry which is preliminary data.</text>
</comment>